<reference evidence="7 8" key="1">
    <citation type="journal article" date="1999" name="DNA Res.">
        <title>Complete genome sequence of an aerobic hyper-thermophilic crenarchaeon, Aeropyrum pernix K1.</title>
        <authorList>
            <person name="Kawarabayasi Y."/>
            <person name="Hino Y."/>
            <person name="Horikawa H."/>
            <person name="Yamazaki S."/>
            <person name="Haikawa Y."/>
            <person name="Jin-no K."/>
            <person name="Takahashi M."/>
            <person name="Sekine M."/>
            <person name="Baba S."/>
            <person name="Ankai A."/>
            <person name="Kosugi H."/>
            <person name="Hosoyama A."/>
            <person name="Fukui S."/>
            <person name="Nagai Y."/>
            <person name="Nishijima K."/>
            <person name="Nakazawa H."/>
            <person name="Takamiya M."/>
            <person name="Masuda S."/>
            <person name="Funahashi T."/>
            <person name="Tanaka T."/>
            <person name="Kudoh Y."/>
            <person name="Yamazaki J."/>
            <person name="Kushida N."/>
            <person name="Oguchi A."/>
            <person name="Aoki K."/>
            <person name="Kubota K."/>
            <person name="Nakamura Y."/>
            <person name="Nomura N."/>
            <person name="Sako Y."/>
            <person name="Kikuchi H."/>
        </authorList>
    </citation>
    <scope>NUCLEOTIDE SEQUENCE [LARGE SCALE GENOMIC DNA]</scope>
    <source>
        <strain evidence="8">ATCC 700893 / DSM 11879 / JCM 9820 / NBRC 100138 / K1</strain>
    </source>
</reference>
<feature type="transmembrane region" description="Helical" evidence="5">
    <location>
        <begin position="285"/>
        <end position="304"/>
    </location>
</feature>
<keyword evidence="4 5" id="KW-0472">Membrane</keyword>
<dbReference type="KEGG" id="ape:APE_1550.1"/>
<dbReference type="Proteomes" id="UP000002518">
    <property type="component" value="Chromosome"/>
</dbReference>
<keyword evidence="8" id="KW-1185">Reference proteome</keyword>
<dbReference type="PANTHER" id="PTHR43027">
    <property type="entry name" value="DOXORUBICIN RESISTANCE ABC TRANSPORTER PERMEASE PROTEIN DRRC-RELATED"/>
    <property type="match status" value="1"/>
</dbReference>
<feature type="transmembrane region" description="Helical" evidence="5">
    <location>
        <begin position="254"/>
        <end position="279"/>
    </location>
</feature>
<protein>
    <submittedName>
        <fullName evidence="7">ABC transporter, permease protein</fullName>
    </submittedName>
</protein>
<evidence type="ECO:0000313" key="7">
    <source>
        <dbReference type="EMBL" id="BAA80549.2"/>
    </source>
</evidence>
<feature type="transmembrane region" description="Helical" evidence="5">
    <location>
        <begin position="347"/>
        <end position="364"/>
    </location>
</feature>
<sequence length="374" mass="38973">MRRGRRSGFTLGLVSGGLMTIYSLRRSPSVLLWYIGFPLLLLVIAKYIFLGGGGAPVVGVYPEGSPAYEVLESMGVKVEEYGSLGELFEDLSRGFIVVAVIEENGEARVLYSGEEYSLLAQGVAEAVAASRLAGGPGAGEDLRALESLLFRAAGVHVEPFIDNAGPGRALAEYSVNLVGVESLYIALYGGMVMLIAMRREGMLDLVASSPGGPRSLLGFMTGMNLTASLVTTLAILTASIALGADYSGVSPAGVVAGAFLILVGLETIFLASIPLSLLVKAEETAAALAGIAGFLLIFSTGLAVPREMLPGLLAEASLYFPLTLAVELGKDAIFASATPSEVLTEAWPLYLSLALAGLVGILSYRRVMALAVEE</sequence>
<dbReference type="GO" id="GO:0016020">
    <property type="term" value="C:membrane"/>
    <property type="evidence" value="ECO:0007669"/>
    <property type="project" value="UniProtKB-SubCell"/>
</dbReference>
<dbReference type="Pfam" id="PF12698">
    <property type="entry name" value="ABC2_membrane_3"/>
    <property type="match status" value="1"/>
</dbReference>
<dbReference type="EnsemblBacteria" id="BAA80549">
    <property type="protein sequence ID" value="BAA80549"/>
    <property type="gene ID" value="APE_1550.1"/>
</dbReference>
<dbReference type="EMBL" id="BA000002">
    <property type="protein sequence ID" value="BAA80549.2"/>
    <property type="molecule type" value="Genomic_DNA"/>
</dbReference>
<dbReference type="RefSeq" id="WP_010866440.1">
    <property type="nucleotide sequence ID" value="NC_000854.2"/>
</dbReference>
<dbReference type="eggNOG" id="arCOG01463">
    <property type="taxonomic scope" value="Archaea"/>
</dbReference>
<evidence type="ECO:0000259" key="6">
    <source>
        <dbReference type="Pfam" id="PF12698"/>
    </source>
</evidence>
<gene>
    <name evidence="7" type="ordered locus">APE_1550.1</name>
</gene>
<name>Q9YBP9_AERPE</name>
<dbReference type="InterPro" id="IPR052902">
    <property type="entry name" value="ABC-2_transporter"/>
</dbReference>
<evidence type="ECO:0000256" key="4">
    <source>
        <dbReference type="ARBA" id="ARBA00023136"/>
    </source>
</evidence>
<evidence type="ECO:0000256" key="3">
    <source>
        <dbReference type="ARBA" id="ARBA00022989"/>
    </source>
</evidence>
<comment type="subcellular location">
    <subcellularLocation>
        <location evidence="1">Membrane</location>
        <topology evidence="1">Multi-pass membrane protein</topology>
    </subcellularLocation>
</comment>
<feature type="domain" description="ABC-2 type transporter transmembrane" evidence="6">
    <location>
        <begin position="29"/>
        <end position="361"/>
    </location>
</feature>
<feature type="transmembrane region" description="Helical" evidence="5">
    <location>
        <begin position="175"/>
        <end position="196"/>
    </location>
</feature>
<keyword evidence="2 5" id="KW-0812">Transmembrane</keyword>
<dbReference type="PIR" id="G72636">
    <property type="entry name" value="G72636"/>
</dbReference>
<dbReference type="GO" id="GO:0140359">
    <property type="term" value="F:ABC-type transporter activity"/>
    <property type="evidence" value="ECO:0007669"/>
    <property type="project" value="InterPro"/>
</dbReference>
<organism evidence="7 8">
    <name type="scientific">Aeropyrum pernix (strain ATCC 700893 / DSM 11879 / JCM 9820 / NBRC 100138 / K1)</name>
    <dbReference type="NCBI Taxonomy" id="272557"/>
    <lineage>
        <taxon>Archaea</taxon>
        <taxon>Thermoproteota</taxon>
        <taxon>Thermoprotei</taxon>
        <taxon>Desulfurococcales</taxon>
        <taxon>Desulfurococcaceae</taxon>
        <taxon>Aeropyrum</taxon>
    </lineage>
</organism>
<dbReference type="PANTHER" id="PTHR43027:SF1">
    <property type="entry name" value="DOXORUBICIN RESISTANCE ABC TRANSPORTER PERMEASE PROTEIN DRRC-RELATED"/>
    <property type="match status" value="1"/>
</dbReference>
<dbReference type="AlphaFoldDB" id="Q9YBP9"/>
<evidence type="ECO:0000256" key="1">
    <source>
        <dbReference type="ARBA" id="ARBA00004141"/>
    </source>
</evidence>
<feature type="transmembrane region" description="Helical" evidence="5">
    <location>
        <begin position="30"/>
        <end position="49"/>
    </location>
</feature>
<evidence type="ECO:0000256" key="2">
    <source>
        <dbReference type="ARBA" id="ARBA00022692"/>
    </source>
</evidence>
<proteinExistence type="predicted"/>
<evidence type="ECO:0000256" key="5">
    <source>
        <dbReference type="SAM" id="Phobius"/>
    </source>
</evidence>
<dbReference type="STRING" id="272557.APE_1550.1"/>
<evidence type="ECO:0000313" key="8">
    <source>
        <dbReference type="Proteomes" id="UP000002518"/>
    </source>
</evidence>
<keyword evidence="3 5" id="KW-1133">Transmembrane helix</keyword>
<accession>Q9YBP9</accession>
<dbReference type="InterPro" id="IPR013525">
    <property type="entry name" value="ABC2_TM"/>
</dbReference>
<feature type="transmembrane region" description="Helical" evidence="5">
    <location>
        <begin position="216"/>
        <end position="242"/>
    </location>
</feature>
<dbReference type="GeneID" id="1446088"/>